<comment type="caution">
    <text evidence="2">The sequence shown here is derived from an EMBL/GenBank/DDBJ whole genome shotgun (WGS) entry which is preliminary data.</text>
</comment>
<dbReference type="EC" id="1.1.1.267" evidence="2"/>
<dbReference type="Gene3D" id="1.10.1740.10">
    <property type="match status" value="1"/>
</dbReference>
<dbReference type="EMBL" id="SZOH01005088">
    <property type="protein sequence ID" value="TKI81117.1"/>
    <property type="molecule type" value="Genomic_DNA"/>
</dbReference>
<dbReference type="InterPro" id="IPR036169">
    <property type="entry name" value="DXPR_C_sf"/>
</dbReference>
<sequence length="45" mass="5028">LNAANEIANALFLKNEIAFFDIEKTIYKTVEAHHSVKNPSLDAIL</sequence>
<dbReference type="Proteomes" id="UP000308444">
    <property type="component" value="Unassembled WGS sequence"/>
</dbReference>
<evidence type="ECO:0000259" key="1">
    <source>
        <dbReference type="Pfam" id="PF13288"/>
    </source>
</evidence>
<protein>
    <submittedName>
        <fullName evidence="2">1-deoxy-D-xylulose-5-phosphate reductoisomerase</fullName>
        <ecNumber evidence="2">1.1.1.267</ecNumber>
    </submittedName>
</protein>
<dbReference type="GO" id="GO:0030604">
    <property type="term" value="F:1-deoxy-D-xylulose-5-phosphate reductoisomerase activity"/>
    <property type="evidence" value="ECO:0007669"/>
    <property type="project" value="UniProtKB-EC"/>
</dbReference>
<dbReference type="AlphaFoldDB" id="A0A9X8ZYN2"/>
<accession>A0A9X8ZYN2</accession>
<keyword evidence="2" id="KW-0560">Oxidoreductase</keyword>
<evidence type="ECO:0000313" key="2">
    <source>
        <dbReference type="EMBL" id="TKI81117.1"/>
    </source>
</evidence>
<evidence type="ECO:0000313" key="3">
    <source>
        <dbReference type="Proteomes" id="UP000308444"/>
    </source>
</evidence>
<dbReference type="InterPro" id="IPR026877">
    <property type="entry name" value="DXPR_C"/>
</dbReference>
<name>A0A9X8ZYN2_BACCE</name>
<organism evidence="2 3">
    <name type="scientific">Bacillus cereus</name>
    <dbReference type="NCBI Taxonomy" id="1396"/>
    <lineage>
        <taxon>Bacteria</taxon>
        <taxon>Bacillati</taxon>
        <taxon>Bacillota</taxon>
        <taxon>Bacilli</taxon>
        <taxon>Bacillales</taxon>
        <taxon>Bacillaceae</taxon>
        <taxon>Bacillus</taxon>
        <taxon>Bacillus cereus group</taxon>
    </lineage>
</organism>
<reference evidence="2 3" key="1">
    <citation type="journal article" date="2019" name="Environ. Microbiol.">
        <title>An active ?-lactamase is a part of an orchestrated cell wall stress resistance network of Bacillus subtilis and related rhizosphere species.</title>
        <authorList>
            <person name="Bucher T."/>
            <person name="Keren-Paz A."/>
            <person name="Hausser J."/>
            <person name="Olender T."/>
            <person name="Cytryn E."/>
            <person name="Kolodkin-Gal I."/>
        </authorList>
    </citation>
    <scope>NUCLEOTIDE SEQUENCE [LARGE SCALE GENOMIC DNA]</scope>
    <source>
        <strain evidence="2 3">I32</strain>
    </source>
</reference>
<feature type="domain" description="DXP reductoisomerase C-terminal" evidence="1">
    <location>
        <begin position="1"/>
        <end position="45"/>
    </location>
</feature>
<dbReference type="SUPFAM" id="SSF69055">
    <property type="entry name" value="1-deoxy-D-xylulose-5-phosphate reductoisomerase, C-terminal domain"/>
    <property type="match status" value="1"/>
</dbReference>
<gene>
    <name evidence="2" type="ORF">FC695_43110</name>
</gene>
<dbReference type="Pfam" id="PF13288">
    <property type="entry name" value="DXPR_C"/>
    <property type="match status" value="1"/>
</dbReference>
<feature type="non-terminal residue" evidence="2">
    <location>
        <position position="1"/>
    </location>
</feature>
<proteinExistence type="predicted"/>